<dbReference type="EMBL" id="AYSV01000126">
    <property type="protein sequence ID" value="ETD67179.1"/>
    <property type="molecule type" value="Genomic_DNA"/>
</dbReference>
<dbReference type="Gene3D" id="3.40.50.10810">
    <property type="entry name" value="Tandem AAA-ATPase domain"/>
    <property type="match status" value="1"/>
</dbReference>
<evidence type="ECO:0000259" key="3">
    <source>
        <dbReference type="PROSITE" id="PS51194"/>
    </source>
</evidence>
<comment type="caution">
    <text evidence="4">The sequence shown here is derived from an EMBL/GenBank/DDBJ whole genome shotgun (WGS) entry which is preliminary data.</text>
</comment>
<dbReference type="GO" id="GO:0004386">
    <property type="term" value="F:helicase activity"/>
    <property type="evidence" value="ECO:0007669"/>
    <property type="project" value="UniProtKB-KW"/>
</dbReference>
<dbReference type="Pfam" id="PF00271">
    <property type="entry name" value="Helicase_C"/>
    <property type="match status" value="1"/>
</dbReference>
<dbReference type="GO" id="GO:0016787">
    <property type="term" value="F:hydrolase activity"/>
    <property type="evidence" value="ECO:0007669"/>
    <property type="project" value="UniProtKB-KW"/>
</dbReference>
<dbReference type="PANTHER" id="PTHR10799">
    <property type="entry name" value="SNF2/RAD54 HELICASE FAMILY"/>
    <property type="match status" value="1"/>
</dbReference>
<dbReference type="SMART" id="SM00487">
    <property type="entry name" value="DEXDc"/>
    <property type="match status" value="1"/>
</dbReference>
<feature type="domain" description="Helicase ATP-binding" evidence="2">
    <location>
        <begin position="8"/>
        <end position="174"/>
    </location>
</feature>
<keyword evidence="1" id="KW-0378">Hydrolase</keyword>
<dbReference type="Proteomes" id="UP000018766">
    <property type="component" value="Unassembled WGS sequence"/>
</dbReference>
<dbReference type="SUPFAM" id="SSF52540">
    <property type="entry name" value="P-loop containing nucleoside triphosphate hydrolases"/>
    <property type="match status" value="2"/>
</dbReference>
<sequence length="445" mass="50240">MRHQVETARFLSENPRAFCTNQPRTGKTASIIIAQDFLRKQGVVGSALIIAPMSCLRDVWQSEIFGISPSTTVAVLHGTKQQRLKLLADTYDVYIINPDGIKVIGKELQQAVESGRISLVVIDELTDFANATSERWKVASAITKECPYVWGLTGTPGGPEGMYGMIKLVNPANMTGSFNWWRDKTMYKATQFKWQPRHNYLGFVNQVMRPTICFKKDDIMDLPPLQQFDREAPLSKEQEVLYKAVQRGAHAEGITAVNAAVMTTKLMQIVSGAVKINETEVKYLDIKPRLDVLLEIIRDTEYKVIVFAPFTATLDLLKRELSKHYSCAIVDGRVTGQKRDAIFQQFREAKDPHVLIAHPKTMSFGLELAVADTIVFWGVPLNGAFVYQQAIERINSKLQKSKTPAVIHLHSSYMERRLFKALKEGIDINSKVLDLFKEIIEHDKI</sequence>
<evidence type="ECO:0000313" key="5">
    <source>
        <dbReference type="Proteomes" id="UP000018766"/>
    </source>
</evidence>
<dbReference type="PROSITE" id="PS51194">
    <property type="entry name" value="HELICASE_CTER"/>
    <property type="match status" value="1"/>
</dbReference>
<dbReference type="InterPro" id="IPR001650">
    <property type="entry name" value="Helicase_C-like"/>
</dbReference>
<evidence type="ECO:0008006" key="6">
    <source>
        <dbReference type="Google" id="ProtNLM"/>
    </source>
</evidence>
<accession>V8FSA2</accession>
<dbReference type="InterPro" id="IPR038718">
    <property type="entry name" value="SNF2-like_sf"/>
</dbReference>
<dbReference type="AlphaFoldDB" id="V8FSA2"/>
<evidence type="ECO:0000313" key="4">
    <source>
        <dbReference type="EMBL" id="ETD67179.1"/>
    </source>
</evidence>
<keyword evidence="5" id="KW-1185">Reference proteome</keyword>
<dbReference type="PROSITE" id="PS51192">
    <property type="entry name" value="HELICASE_ATP_BIND_1"/>
    <property type="match status" value="1"/>
</dbReference>
<dbReference type="InterPro" id="IPR014001">
    <property type="entry name" value="Helicase_ATP-bd"/>
</dbReference>
<dbReference type="InterPro" id="IPR049730">
    <property type="entry name" value="SNF2/RAD54-like_C"/>
</dbReference>
<gene>
    <name evidence="4" type="ORF">V757_11665</name>
</gene>
<dbReference type="InterPro" id="IPR000330">
    <property type="entry name" value="SNF2_N"/>
</dbReference>
<evidence type="ECO:0000259" key="2">
    <source>
        <dbReference type="PROSITE" id="PS51192"/>
    </source>
</evidence>
<dbReference type="Pfam" id="PF00176">
    <property type="entry name" value="SNF2-rel_dom"/>
    <property type="match status" value="1"/>
</dbReference>
<feature type="domain" description="Helicase C-terminal" evidence="3">
    <location>
        <begin position="289"/>
        <end position="440"/>
    </location>
</feature>
<evidence type="ECO:0000256" key="1">
    <source>
        <dbReference type="ARBA" id="ARBA00022801"/>
    </source>
</evidence>
<dbReference type="GO" id="GO:0005524">
    <property type="term" value="F:ATP binding"/>
    <property type="evidence" value="ECO:0007669"/>
    <property type="project" value="InterPro"/>
</dbReference>
<reference evidence="4 5" key="1">
    <citation type="submission" date="2013-11" db="EMBL/GenBank/DDBJ databases">
        <title>Genomic analysis of Pelistega sp. HM-7.</title>
        <authorList>
            <person name="Kumbhare S.V."/>
            <person name="Shetty S.A."/>
            <person name="Sharma O."/>
            <person name="Dhotre D.P."/>
        </authorList>
    </citation>
    <scope>NUCLEOTIDE SEQUENCE [LARGE SCALE GENOMIC DNA]</scope>
    <source>
        <strain evidence="4 5">HM-7</strain>
    </source>
</reference>
<dbReference type="InterPro" id="IPR027417">
    <property type="entry name" value="P-loop_NTPase"/>
</dbReference>
<dbReference type="CDD" id="cd18793">
    <property type="entry name" value="SF2_C_SNF"/>
    <property type="match status" value="1"/>
</dbReference>
<protein>
    <recommendedName>
        <fullName evidence="6">Helicase ATP-binding domain-containing protein</fullName>
    </recommendedName>
</protein>
<organism evidence="4 5">
    <name type="scientific">Pelistega indica</name>
    <dbReference type="NCBI Taxonomy" id="1414851"/>
    <lineage>
        <taxon>Bacteria</taxon>
        <taxon>Pseudomonadati</taxon>
        <taxon>Pseudomonadota</taxon>
        <taxon>Betaproteobacteria</taxon>
        <taxon>Burkholderiales</taxon>
        <taxon>Alcaligenaceae</taxon>
        <taxon>Pelistega</taxon>
    </lineage>
</organism>
<proteinExistence type="predicted"/>
<name>V8FSA2_9BURK</name>
<dbReference type="Gene3D" id="3.40.50.300">
    <property type="entry name" value="P-loop containing nucleotide triphosphate hydrolases"/>
    <property type="match status" value="1"/>
</dbReference>